<keyword evidence="3" id="KW-1185">Reference proteome</keyword>
<feature type="signal peptide" evidence="1">
    <location>
        <begin position="1"/>
        <end position="26"/>
    </location>
</feature>
<dbReference type="EMBL" id="UYRR01033589">
    <property type="protein sequence ID" value="VDK59129.1"/>
    <property type="molecule type" value="Genomic_DNA"/>
</dbReference>
<evidence type="ECO:0000313" key="2">
    <source>
        <dbReference type="EMBL" id="VDK59129.1"/>
    </source>
</evidence>
<dbReference type="Proteomes" id="UP000267096">
    <property type="component" value="Unassembled WGS sequence"/>
</dbReference>
<feature type="chain" id="PRO_5043121318" evidence="1">
    <location>
        <begin position="27"/>
        <end position="108"/>
    </location>
</feature>
<sequence length="108" mass="10991">MLTKSARWTRAIIFLIVLVVKQSSSCLGGMGLMGGGMPSCGSSMSGCMGMGGGGMMMPYSGFGFPSMGYPVQSAGYPMSYGGGGQSGFIPSVQRVQYQPPASSGYTTG</sequence>
<reference evidence="2 3" key="2">
    <citation type="submission" date="2018-11" db="EMBL/GenBank/DDBJ databases">
        <authorList>
            <consortium name="Pathogen Informatics"/>
        </authorList>
    </citation>
    <scope>NUCLEOTIDE SEQUENCE [LARGE SCALE GENOMIC DNA]</scope>
</reference>
<protein>
    <submittedName>
        <fullName evidence="4">Secreted protein</fullName>
    </submittedName>
</protein>
<name>A0A0M3K9A6_ANISI</name>
<proteinExistence type="predicted"/>
<keyword evidence="1" id="KW-0732">Signal</keyword>
<reference evidence="4" key="1">
    <citation type="submission" date="2017-02" db="UniProtKB">
        <authorList>
            <consortium name="WormBaseParasite"/>
        </authorList>
    </citation>
    <scope>IDENTIFICATION</scope>
</reference>
<dbReference type="AlphaFoldDB" id="A0A0M3K9A6"/>
<evidence type="ECO:0000313" key="4">
    <source>
        <dbReference type="WBParaSite" id="ASIM_0001754801-mRNA-1"/>
    </source>
</evidence>
<gene>
    <name evidence="2" type="ORF">ASIM_LOCUS16954</name>
</gene>
<dbReference type="WBParaSite" id="ASIM_0001754801-mRNA-1">
    <property type="protein sequence ID" value="ASIM_0001754801-mRNA-1"/>
    <property type="gene ID" value="ASIM_0001754801"/>
</dbReference>
<evidence type="ECO:0000313" key="3">
    <source>
        <dbReference type="Proteomes" id="UP000267096"/>
    </source>
</evidence>
<organism evidence="4">
    <name type="scientific">Anisakis simplex</name>
    <name type="common">Herring worm</name>
    <dbReference type="NCBI Taxonomy" id="6269"/>
    <lineage>
        <taxon>Eukaryota</taxon>
        <taxon>Metazoa</taxon>
        <taxon>Ecdysozoa</taxon>
        <taxon>Nematoda</taxon>
        <taxon>Chromadorea</taxon>
        <taxon>Rhabditida</taxon>
        <taxon>Spirurina</taxon>
        <taxon>Ascaridomorpha</taxon>
        <taxon>Ascaridoidea</taxon>
        <taxon>Anisakidae</taxon>
        <taxon>Anisakis</taxon>
        <taxon>Anisakis simplex complex</taxon>
    </lineage>
</organism>
<accession>A0A0M3K9A6</accession>
<evidence type="ECO:0000256" key="1">
    <source>
        <dbReference type="SAM" id="SignalP"/>
    </source>
</evidence>